<dbReference type="InterPro" id="IPR016166">
    <property type="entry name" value="FAD-bd_PCMH"/>
</dbReference>
<dbReference type="OrthoDB" id="5332616at2759"/>
<feature type="region of interest" description="Disordered" evidence="5">
    <location>
        <begin position="1"/>
        <end position="64"/>
    </location>
</feature>
<dbReference type="Pfam" id="PF02913">
    <property type="entry name" value="FAD-oxidase_C"/>
    <property type="match status" value="1"/>
</dbReference>
<dbReference type="Gene3D" id="3.30.43.10">
    <property type="entry name" value="Uridine Diphospho-n-acetylenolpyruvylglucosamine Reductase, domain 2"/>
    <property type="match status" value="1"/>
</dbReference>
<dbReference type="InterPro" id="IPR016171">
    <property type="entry name" value="Vanillyl_alc_oxidase_C-sub2"/>
</dbReference>
<sequence>MSPKQTPGALAPTPLLSDEVHSGIPKRMEEDARTAKERLYSNKTMPESIPREREVPRLPPNTSREKFNQAMTELRGQLGPENVEVNDKPLVDGWYMEHPNTHDAFHIAHQEELVCSAVIYPSTTEEVQAVVRWANKHVIPIYPISMGRNIGYGGAAPRVPGSVVVDLGKRMNRVLKIDGSNASCMVEPGVSYYKLYEEVQKTGYPLWIDCPDLGGGSVMGNALDRGVGYTPYGDHFAQHCGMEIVLPTGELLRTGMGALPGKDGADNPTWGSFQPAYGPYSDGIFSQSNFGIVTKMGFWLMPATNSFSYMVTFPHDDDFEQIIEVIRPLAQRGVFGNIPQLRHVIQELAVTGKPKSAWYKGTGRVPRDVLASRAETQPCGDVSWVFYGTQYGSEDAINAQMDIIRKAFSTIPGSRFLYTQDLPEEHYLHSRAKVCAGIPVLREVDWLNWVPNAAHLFFSPIVPTRGKDARIVHSIIDGLHKKWGFDNFPTLAIAGRESHYIANIVYDRGDLDQKRRATGLMKELIATCAKEGYGEYRTHLLFADQVAATYGWNNQALRRFNETIKDALDPKGILAPGRNGIWPRAYRGMGWEITPERDIQEDVVPDKAKL</sequence>
<dbReference type="Proteomes" id="UP000184356">
    <property type="component" value="Unassembled WGS sequence"/>
</dbReference>
<evidence type="ECO:0000313" key="7">
    <source>
        <dbReference type="EMBL" id="OJJ54764.1"/>
    </source>
</evidence>
<feature type="domain" description="FAD-binding PCMH-type" evidence="6">
    <location>
        <begin position="111"/>
        <end position="303"/>
    </location>
</feature>
<name>A0A1L9T5Q0_9EURO</name>
<evidence type="ECO:0000313" key="8">
    <source>
        <dbReference type="Proteomes" id="UP000184356"/>
    </source>
</evidence>
<dbReference type="STRING" id="1036612.A0A1L9T5Q0"/>
<dbReference type="PROSITE" id="PS51387">
    <property type="entry name" value="FAD_PCMH"/>
    <property type="match status" value="1"/>
</dbReference>
<accession>A0A1L9T5Q0</accession>
<dbReference type="SUPFAM" id="SSF55103">
    <property type="entry name" value="FAD-linked oxidases, C-terminal domain"/>
    <property type="match status" value="1"/>
</dbReference>
<dbReference type="RefSeq" id="XP_040698570.1">
    <property type="nucleotide sequence ID" value="XM_040842894.1"/>
</dbReference>
<dbReference type="VEuPathDB" id="FungiDB:ASPSYDRAFT_160280"/>
<dbReference type="Gene3D" id="3.30.465.10">
    <property type="match status" value="1"/>
</dbReference>
<evidence type="ECO:0000256" key="4">
    <source>
        <dbReference type="ARBA" id="ARBA00023002"/>
    </source>
</evidence>
<dbReference type="GO" id="GO:1903457">
    <property type="term" value="P:lactate catabolic process"/>
    <property type="evidence" value="ECO:0007669"/>
    <property type="project" value="TreeGrafter"/>
</dbReference>
<dbReference type="Gene3D" id="3.40.462.10">
    <property type="entry name" value="FAD-linked oxidases, C-terminal domain"/>
    <property type="match status" value="1"/>
</dbReference>
<evidence type="ECO:0000259" key="6">
    <source>
        <dbReference type="PROSITE" id="PS51387"/>
    </source>
</evidence>
<dbReference type="InterPro" id="IPR016169">
    <property type="entry name" value="FAD-bd_PCMH_sub2"/>
</dbReference>
<dbReference type="PANTHER" id="PTHR11748">
    <property type="entry name" value="D-LACTATE DEHYDROGENASE"/>
    <property type="match status" value="1"/>
</dbReference>
<evidence type="ECO:0000256" key="2">
    <source>
        <dbReference type="ARBA" id="ARBA00022630"/>
    </source>
</evidence>
<dbReference type="AlphaFoldDB" id="A0A1L9T5Q0"/>
<dbReference type="InterPro" id="IPR036318">
    <property type="entry name" value="FAD-bd_PCMH-like_sf"/>
</dbReference>
<keyword evidence="8" id="KW-1185">Reference proteome</keyword>
<feature type="compositionally biased region" description="Basic and acidic residues" evidence="5">
    <location>
        <begin position="18"/>
        <end position="40"/>
    </location>
</feature>
<dbReference type="PANTHER" id="PTHR11748:SF114">
    <property type="entry name" value="ARYL-ALCOHOL OXIDASE VANILLYL-ALCOHOL OXIDASE (AFU_ORTHOLOGUE AFUA_3G09500)-RELATED"/>
    <property type="match status" value="1"/>
</dbReference>
<evidence type="ECO:0000256" key="3">
    <source>
        <dbReference type="ARBA" id="ARBA00022827"/>
    </source>
</evidence>
<dbReference type="GO" id="GO:0004458">
    <property type="term" value="F:D-lactate dehydrogenase (cytochrome) activity"/>
    <property type="evidence" value="ECO:0007669"/>
    <property type="project" value="TreeGrafter"/>
</dbReference>
<comment type="cofactor">
    <cofactor evidence="1">
        <name>FAD</name>
        <dbReference type="ChEBI" id="CHEBI:57692"/>
    </cofactor>
</comment>
<dbReference type="InterPro" id="IPR016167">
    <property type="entry name" value="FAD-bd_PCMH_sub1"/>
</dbReference>
<dbReference type="GeneID" id="63758967"/>
<organism evidence="7 8">
    <name type="scientific">Aspergillus sydowii CBS 593.65</name>
    <dbReference type="NCBI Taxonomy" id="1036612"/>
    <lineage>
        <taxon>Eukaryota</taxon>
        <taxon>Fungi</taxon>
        <taxon>Dikarya</taxon>
        <taxon>Ascomycota</taxon>
        <taxon>Pezizomycotina</taxon>
        <taxon>Eurotiomycetes</taxon>
        <taxon>Eurotiomycetidae</taxon>
        <taxon>Eurotiales</taxon>
        <taxon>Aspergillaceae</taxon>
        <taxon>Aspergillus</taxon>
        <taxon>Aspergillus subgen. Nidulantes</taxon>
    </lineage>
</organism>
<dbReference type="Pfam" id="PF01565">
    <property type="entry name" value="FAD_binding_4"/>
    <property type="match status" value="1"/>
</dbReference>
<dbReference type="Gene3D" id="1.10.45.10">
    <property type="entry name" value="Vanillyl-alcohol Oxidase, Chain A, domain 4"/>
    <property type="match status" value="1"/>
</dbReference>
<dbReference type="EMBL" id="KV878594">
    <property type="protein sequence ID" value="OJJ54764.1"/>
    <property type="molecule type" value="Genomic_DNA"/>
</dbReference>
<keyword evidence="4" id="KW-0560">Oxidoreductase</keyword>
<evidence type="ECO:0000256" key="1">
    <source>
        <dbReference type="ARBA" id="ARBA00001974"/>
    </source>
</evidence>
<keyword evidence="2" id="KW-0285">Flavoprotein</keyword>
<gene>
    <name evidence="7" type="ORF">ASPSYDRAFT_160280</name>
</gene>
<reference evidence="8" key="1">
    <citation type="journal article" date="2017" name="Genome Biol.">
        <title>Comparative genomics reveals high biological diversity and specific adaptations in the industrially and medically important fungal genus Aspergillus.</title>
        <authorList>
            <person name="de Vries R.P."/>
            <person name="Riley R."/>
            <person name="Wiebenga A."/>
            <person name="Aguilar-Osorio G."/>
            <person name="Amillis S."/>
            <person name="Uchima C.A."/>
            <person name="Anderluh G."/>
            <person name="Asadollahi M."/>
            <person name="Askin M."/>
            <person name="Barry K."/>
            <person name="Battaglia E."/>
            <person name="Bayram O."/>
            <person name="Benocci T."/>
            <person name="Braus-Stromeyer S.A."/>
            <person name="Caldana C."/>
            <person name="Canovas D."/>
            <person name="Cerqueira G.C."/>
            <person name="Chen F."/>
            <person name="Chen W."/>
            <person name="Choi C."/>
            <person name="Clum A."/>
            <person name="Dos Santos R.A."/>
            <person name="Damasio A.R."/>
            <person name="Diallinas G."/>
            <person name="Emri T."/>
            <person name="Fekete E."/>
            <person name="Flipphi M."/>
            <person name="Freyberg S."/>
            <person name="Gallo A."/>
            <person name="Gournas C."/>
            <person name="Habgood R."/>
            <person name="Hainaut M."/>
            <person name="Harispe M.L."/>
            <person name="Henrissat B."/>
            <person name="Hilden K.S."/>
            <person name="Hope R."/>
            <person name="Hossain A."/>
            <person name="Karabika E."/>
            <person name="Karaffa L."/>
            <person name="Karanyi Z."/>
            <person name="Krasevec N."/>
            <person name="Kuo A."/>
            <person name="Kusch H."/>
            <person name="LaButti K."/>
            <person name="Lagendijk E.L."/>
            <person name="Lapidus A."/>
            <person name="Levasseur A."/>
            <person name="Lindquist E."/>
            <person name="Lipzen A."/>
            <person name="Logrieco A.F."/>
            <person name="MacCabe A."/>
            <person name="Maekelae M.R."/>
            <person name="Malavazi I."/>
            <person name="Melin P."/>
            <person name="Meyer V."/>
            <person name="Mielnichuk N."/>
            <person name="Miskei M."/>
            <person name="Molnar A.P."/>
            <person name="Mule G."/>
            <person name="Ngan C.Y."/>
            <person name="Orejas M."/>
            <person name="Orosz E."/>
            <person name="Ouedraogo J.P."/>
            <person name="Overkamp K.M."/>
            <person name="Park H.-S."/>
            <person name="Perrone G."/>
            <person name="Piumi F."/>
            <person name="Punt P.J."/>
            <person name="Ram A.F."/>
            <person name="Ramon A."/>
            <person name="Rauscher S."/>
            <person name="Record E."/>
            <person name="Riano-Pachon D.M."/>
            <person name="Robert V."/>
            <person name="Roehrig J."/>
            <person name="Ruller R."/>
            <person name="Salamov A."/>
            <person name="Salih N.S."/>
            <person name="Samson R.A."/>
            <person name="Sandor E."/>
            <person name="Sanguinetti M."/>
            <person name="Schuetze T."/>
            <person name="Sepcic K."/>
            <person name="Shelest E."/>
            <person name="Sherlock G."/>
            <person name="Sophianopoulou V."/>
            <person name="Squina F.M."/>
            <person name="Sun H."/>
            <person name="Susca A."/>
            <person name="Todd R.B."/>
            <person name="Tsang A."/>
            <person name="Unkles S.E."/>
            <person name="van de Wiele N."/>
            <person name="van Rossen-Uffink D."/>
            <person name="Oliveira J.V."/>
            <person name="Vesth T.C."/>
            <person name="Visser J."/>
            <person name="Yu J.-H."/>
            <person name="Zhou M."/>
            <person name="Andersen M.R."/>
            <person name="Archer D.B."/>
            <person name="Baker S.E."/>
            <person name="Benoit I."/>
            <person name="Brakhage A.A."/>
            <person name="Braus G.H."/>
            <person name="Fischer R."/>
            <person name="Frisvad J.C."/>
            <person name="Goldman G.H."/>
            <person name="Houbraken J."/>
            <person name="Oakley B."/>
            <person name="Pocsi I."/>
            <person name="Scazzocchio C."/>
            <person name="Seiboth B."/>
            <person name="vanKuyk P.A."/>
            <person name="Wortman J."/>
            <person name="Dyer P.S."/>
            <person name="Grigoriev I.V."/>
        </authorList>
    </citation>
    <scope>NUCLEOTIDE SEQUENCE [LARGE SCALE GENOMIC DNA]</scope>
    <source>
        <strain evidence="8">CBS 593.65</strain>
    </source>
</reference>
<protein>
    <recommendedName>
        <fullName evidence="6">FAD-binding PCMH-type domain-containing protein</fullName>
    </recommendedName>
</protein>
<dbReference type="GO" id="GO:0008720">
    <property type="term" value="F:D-lactate dehydrogenase (NAD+) activity"/>
    <property type="evidence" value="ECO:0007669"/>
    <property type="project" value="TreeGrafter"/>
</dbReference>
<proteinExistence type="predicted"/>
<dbReference type="GO" id="GO:0071949">
    <property type="term" value="F:FAD binding"/>
    <property type="evidence" value="ECO:0007669"/>
    <property type="project" value="InterPro"/>
</dbReference>
<dbReference type="InterPro" id="IPR016170">
    <property type="entry name" value="Cytok_DH_C_sf"/>
</dbReference>
<evidence type="ECO:0000256" key="5">
    <source>
        <dbReference type="SAM" id="MobiDB-lite"/>
    </source>
</evidence>
<dbReference type="InterPro" id="IPR016164">
    <property type="entry name" value="FAD-linked_Oxase-like_C"/>
</dbReference>
<dbReference type="InterPro" id="IPR006094">
    <property type="entry name" value="Oxid_FAD_bind_N"/>
</dbReference>
<keyword evidence="3" id="KW-0274">FAD</keyword>
<dbReference type="SUPFAM" id="SSF56176">
    <property type="entry name" value="FAD-binding/transporter-associated domain-like"/>
    <property type="match status" value="1"/>
</dbReference>
<dbReference type="InterPro" id="IPR004113">
    <property type="entry name" value="FAD-bd_oxidored_4_C"/>
</dbReference>
<dbReference type="GO" id="GO:0005739">
    <property type="term" value="C:mitochondrion"/>
    <property type="evidence" value="ECO:0007669"/>
    <property type="project" value="TreeGrafter"/>
</dbReference>